<dbReference type="GO" id="GO:0005524">
    <property type="term" value="F:ATP binding"/>
    <property type="evidence" value="ECO:0007669"/>
    <property type="project" value="InterPro"/>
</dbReference>
<evidence type="ECO:0000256" key="6">
    <source>
        <dbReference type="HAMAP-Rule" id="MF_00031"/>
    </source>
</evidence>
<feature type="region of interest" description="Domain II" evidence="6">
    <location>
        <begin position="66"/>
        <end position="143"/>
    </location>
</feature>
<dbReference type="NCBIfam" id="TIGR00084">
    <property type="entry name" value="ruvA"/>
    <property type="match status" value="1"/>
</dbReference>
<dbReference type="InterPro" id="IPR003583">
    <property type="entry name" value="Hlx-hairpin-Hlx_DNA-bd_motif"/>
</dbReference>
<feature type="region of interest" description="Domain III" evidence="6">
    <location>
        <begin position="152"/>
        <end position="205"/>
    </location>
</feature>
<reference evidence="9 10" key="1">
    <citation type="submission" date="2015-02" db="EMBL/GenBank/DDBJ databases">
        <title>Complete genome sequence of Kangiella geojedonensis strain YCS-5T.</title>
        <authorList>
            <person name="Kim K.M."/>
        </authorList>
    </citation>
    <scope>NUCLEOTIDE SEQUENCE [LARGE SCALE GENOMIC DNA]</scope>
    <source>
        <strain evidence="9 10">YCS-5</strain>
    </source>
</reference>
<gene>
    <name evidence="6" type="primary">ruvA</name>
    <name evidence="9" type="ORF">TQ33_1553</name>
</gene>
<keyword evidence="9" id="KW-0547">Nucleotide-binding</keyword>
<dbReference type="SUPFAM" id="SSF50249">
    <property type="entry name" value="Nucleic acid-binding proteins"/>
    <property type="match status" value="1"/>
</dbReference>
<comment type="caution">
    <text evidence="6">Lacks conserved residue(s) required for the propagation of feature annotation.</text>
</comment>
<dbReference type="EMBL" id="CP010975">
    <property type="protein sequence ID" value="AKE52499.1"/>
    <property type="molecule type" value="Genomic_DNA"/>
</dbReference>
<evidence type="ECO:0000313" key="9">
    <source>
        <dbReference type="EMBL" id="AKE52499.1"/>
    </source>
</evidence>
<dbReference type="OrthoDB" id="5293449at2"/>
<dbReference type="SUPFAM" id="SSF47781">
    <property type="entry name" value="RuvA domain 2-like"/>
    <property type="match status" value="1"/>
</dbReference>
<keyword evidence="3 6" id="KW-0238">DNA-binding</keyword>
<comment type="subcellular location">
    <subcellularLocation>
        <location evidence="6">Cytoplasm</location>
    </subcellularLocation>
</comment>
<dbReference type="AlphaFoldDB" id="A0A0F6TRA6"/>
<keyword evidence="9" id="KW-0347">Helicase</keyword>
<dbReference type="KEGG" id="kge:TQ33_1553"/>
<evidence type="ECO:0000256" key="2">
    <source>
        <dbReference type="ARBA" id="ARBA00022763"/>
    </source>
</evidence>
<keyword evidence="10" id="KW-1185">Reference proteome</keyword>
<evidence type="ECO:0000256" key="3">
    <source>
        <dbReference type="ARBA" id="ARBA00023125"/>
    </source>
</evidence>
<dbReference type="GO" id="GO:0000400">
    <property type="term" value="F:four-way junction DNA binding"/>
    <property type="evidence" value="ECO:0007669"/>
    <property type="project" value="UniProtKB-UniRule"/>
</dbReference>
<dbReference type="Pfam" id="PF01330">
    <property type="entry name" value="RuvA_N"/>
    <property type="match status" value="1"/>
</dbReference>
<dbReference type="InterPro" id="IPR011114">
    <property type="entry name" value="RuvA_C"/>
</dbReference>
<keyword evidence="2 6" id="KW-0227">DNA damage</keyword>
<dbReference type="PATRIC" id="fig|914150.5.peg.1574"/>
<accession>A0A0F6TRA6</accession>
<dbReference type="CDD" id="cd14332">
    <property type="entry name" value="UBA_RuvA_C"/>
    <property type="match status" value="1"/>
</dbReference>
<evidence type="ECO:0000256" key="7">
    <source>
        <dbReference type="SAM" id="MobiDB-lite"/>
    </source>
</evidence>
<dbReference type="HAMAP" id="MF_00031">
    <property type="entry name" value="DNA_HJ_migration_RuvA"/>
    <property type="match status" value="1"/>
</dbReference>
<dbReference type="InterPro" id="IPR000085">
    <property type="entry name" value="RuvA"/>
</dbReference>
<sequence length="205" mass="21987">MIGRIRGTLIEKTPPFIIIETSAGVGYEIQVPMTTFYQLPEEGAEAIVATHLSISENLHALYGFISNKDKTLFRELIKVNGVGPKLALAILSGMEADEFVMTVHDGNVDRLVKLPGVGKKTAERLLVEMSDRLKDWSVSGLPSSGETDAPASSAPRTGDVTQEAVSALVALGYKPQQASKAVAQVESEGLKSEELIRLALRQLAG</sequence>
<evidence type="ECO:0000313" key="10">
    <source>
        <dbReference type="Proteomes" id="UP000034071"/>
    </source>
</evidence>
<organism evidence="9 10">
    <name type="scientific">Kangiella geojedonensis</name>
    <dbReference type="NCBI Taxonomy" id="914150"/>
    <lineage>
        <taxon>Bacteria</taxon>
        <taxon>Pseudomonadati</taxon>
        <taxon>Pseudomonadota</taxon>
        <taxon>Gammaproteobacteria</taxon>
        <taxon>Kangiellales</taxon>
        <taxon>Kangiellaceae</taxon>
        <taxon>Kangiella</taxon>
    </lineage>
</organism>
<comment type="domain">
    <text evidence="6">Has three domains with a flexible linker between the domains II and III and assumes an 'L' shape. Domain III is highly mobile and contacts RuvB.</text>
</comment>
<dbReference type="STRING" id="914150.TQ33_1553"/>
<keyword evidence="9" id="KW-0067">ATP-binding</keyword>
<proteinExistence type="inferred from homology"/>
<dbReference type="RefSeq" id="WP_046561560.1">
    <property type="nucleotide sequence ID" value="NZ_CP010975.1"/>
</dbReference>
<keyword evidence="9" id="KW-0378">Hydrolase</keyword>
<comment type="function">
    <text evidence="6">The RuvA-RuvB-RuvC complex processes Holliday junction (HJ) DNA during genetic recombination and DNA repair, while the RuvA-RuvB complex plays an important role in the rescue of blocked DNA replication forks via replication fork reversal (RFR). RuvA specifically binds to HJ cruciform DNA, conferring on it an open structure. The RuvB hexamer acts as an ATP-dependent pump, pulling dsDNA into and through the RuvAB complex. HJ branch migration allows RuvC to scan DNA until it finds its consensus sequence, where it cleaves and resolves the cruciform DNA.</text>
</comment>
<protein>
    <recommendedName>
        <fullName evidence="6">Holliday junction branch migration complex subunit RuvA</fullName>
    </recommendedName>
</protein>
<dbReference type="GO" id="GO:0009378">
    <property type="term" value="F:four-way junction helicase activity"/>
    <property type="evidence" value="ECO:0007669"/>
    <property type="project" value="InterPro"/>
</dbReference>
<comment type="subunit">
    <text evidence="6">Homotetramer. Forms an RuvA(8)-RuvB(12)-Holliday junction (HJ) complex. HJ DNA is sandwiched between 2 RuvA tetramers; dsDNA enters through RuvA and exits via RuvB. An RuvB hexamer assembles on each DNA strand where it exits the tetramer. Each RuvB hexamer is contacted by two RuvA subunits (via domain III) on 2 adjacent RuvB subunits; this complex drives branch migration. In the full resolvosome a probable DNA-RuvA(4)-RuvB(12)-RuvC(2) complex forms which resolves the HJ.</text>
</comment>
<evidence type="ECO:0000256" key="5">
    <source>
        <dbReference type="ARBA" id="ARBA00023204"/>
    </source>
</evidence>
<keyword evidence="4 6" id="KW-0233">DNA recombination</keyword>
<evidence type="ECO:0000256" key="1">
    <source>
        <dbReference type="ARBA" id="ARBA00022490"/>
    </source>
</evidence>
<dbReference type="SMART" id="SM00278">
    <property type="entry name" value="HhH1"/>
    <property type="match status" value="2"/>
</dbReference>
<dbReference type="Pfam" id="PF14520">
    <property type="entry name" value="HHH_5"/>
    <property type="match status" value="1"/>
</dbReference>
<dbReference type="InterPro" id="IPR013849">
    <property type="entry name" value="DNA_helicase_Holl-junc_RuvA_I"/>
</dbReference>
<feature type="region of interest" description="Disordered" evidence="7">
    <location>
        <begin position="138"/>
        <end position="158"/>
    </location>
</feature>
<dbReference type="Proteomes" id="UP000034071">
    <property type="component" value="Chromosome"/>
</dbReference>
<dbReference type="GO" id="GO:0006310">
    <property type="term" value="P:DNA recombination"/>
    <property type="evidence" value="ECO:0007669"/>
    <property type="project" value="UniProtKB-UniRule"/>
</dbReference>
<evidence type="ECO:0000256" key="4">
    <source>
        <dbReference type="ARBA" id="ARBA00023172"/>
    </source>
</evidence>
<dbReference type="GO" id="GO:0048476">
    <property type="term" value="C:Holliday junction resolvase complex"/>
    <property type="evidence" value="ECO:0007669"/>
    <property type="project" value="UniProtKB-UniRule"/>
</dbReference>
<dbReference type="InterPro" id="IPR012340">
    <property type="entry name" value="NA-bd_OB-fold"/>
</dbReference>
<dbReference type="InterPro" id="IPR036267">
    <property type="entry name" value="RuvA_C_sf"/>
</dbReference>
<dbReference type="Gene3D" id="2.40.50.140">
    <property type="entry name" value="Nucleic acid-binding proteins"/>
    <property type="match status" value="1"/>
</dbReference>
<name>A0A0F6TRA6_9GAMM</name>
<evidence type="ECO:0000259" key="8">
    <source>
        <dbReference type="SMART" id="SM00278"/>
    </source>
</evidence>
<comment type="similarity">
    <text evidence="6">Belongs to the RuvA family.</text>
</comment>
<keyword evidence="5 6" id="KW-0234">DNA repair</keyword>
<dbReference type="SUPFAM" id="SSF46929">
    <property type="entry name" value="DNA helicase RuvA subunit, C-terminal domain"/>
    <property type="match status" value="1"/>
</dbReference>
<dbReference type="GO" id="GO:0009379">
    <property type="term" value="C:Holliday junction helicase complex"/>
    <property type="evidence" value="ECO:0007669"/>
    <property type="project" value="InterPro"/>
</dbReference>
<dbReference type="InterPro" id="IPR010994">
    <property type="entry name" value="RuvA_2-like"/>
</dbReference>
<dbReference type="GO" id="GO:0006281">
    <property type="term" value="P:DNA repair"/>
    <property type="evidence" value="ECO:0007669"/>
    <property type="project" value="UniProtKB-UniRule"/>
</dbReference>
<dbReference type="Pfam" id="PF07499">
    <property type="entry name" value="RuvA_C"/>
    <property type="match status" value="1"/>
</dbReference>
<feature type="domain" description="Helix-hairpin-helix DNA-binding motif class 1" evidence="8">
    <location>
        <begin position="109"/>
        <end position="128"/>
    </location>
</feature>
<feature type="domain" description="Helix-hairpin-helix DNA-binding motif class 1" evidence="8">
    <location>
        <begin position="74"/>
        <end position="93"/>
    </location>
</feature>
<keyword evidence="1 6" id="KW-0963">Cytoplasm</keyword>
<dbReference type="Gene3D" id="1.10.8.10">
    <property type="entry name" value="DNA helicase RuvA subunit, C-terminal domain"/>
    <property type="match status" value="1"/>
</dbReference>
<dbReference type="Gene3D" id="1.10.150.20">
    <property type="entry name" value="5' to 3' exonuclease, C-terminal subdomain"/>
    <property type="match status" value="1"/>
</dbReference>
<dbReference type="GO" id="GO:0005737">
    <property type="term" value="C:cytoplasm"/>
    <property type="evidence" value="ECO:0007669"/>
    <property type="project" value="UniProtKB-SubCell"/>
</dbReference>
<dbReference type="HOGENOM" id="CLU_087936_0_0_6"/>